<evidence type="ECO:0000256" key="13">
    <source>
        <dbReference type="ARBA" id="ARBA00039428"/>
    </source>
</evidence>
<keyword evidence="10" id="KW-0443">Lipid metabolism</keyword>
<dbReference type="InterPro" id="IPR039357">
    <property type="entry name" value="SRD5A/TECR"/>
</dbReference>
<keyword evidence="8 17" id="KW-1133">Transmembrane helix</keyword>
<evidence type="ECO:0000259" key="18">
    <source>
        <dbReference type="Pfam" id="PF02544"/>
    </source>
</evidence>
<dbReference type="InterPro" id="IPR016636">
    <property type="entry name" value="3-oxo-5-alpha-steroid_4-DH"/>
</dbReference>
<name>A0A9D9EN06_9BACT</name>
<keyword evidence="5" id="KW-0256">Endoplasmic reticulum</keyword>
<dbReference type="InterPro" id="IPR001104">
    <property type="entry name" value="3-oxo-5_a-steroid_4-DH_C"/>
</dbReference>
<evidence type="ECO:0000256" key="12">
    <source>
        <dbReference type="ARBA" id="ARBA00037789"/>
    </source>
</evidence>
<feature type="domain" description="3-oxo-5-alpha-steroid 4-dehydrogenase C-terminal" evidence="18">
    <location>
        <begin position="96"/>
        <end position="249"/>
    </location>
</feature>
<dbReference type="GO" id="GO:0006694">
    <property type="term" value="P:steroid biosynthetic process"/>
    <property type="evidence" value="ECO:0007669"/>
    <property type="project" value="TreeGrafter"/>
</dbReference>
<organism evidence="19 20">
    <name type="scientific">Candidatus Cryptobacteroides merdigallinarum</name>
    <dbReference type="NCBI Taxonomy" id="2840770"/>
    <lineage>
        <taxon>Bacteria</taxon>
        <taxon>Pseudomonadati</taxon>
        <taxon>Bacteroidota</taxon>
        <taxon>Bacteroidia</taxon>
        <taxon>Bacteroidales</taxon>
        <taxon>Candidatus Cryptobacteroides</taxon>
    </lineage>
</organism>
<evidence type="ECO:0000256" key="7">
    <source>
        <dbReference type="ARBA" id="ARBA00022857"/>
    </source>
</evidence>
<evidence type="ECO:0000256" key="9">
    <source>
        <dbReference type="ARBA" id="ARBA00023002"/>
    </source>
</evidence>
<evidence type="ECO:0000256" key="14">
    <source>
        <dbReference type="ARBA" id="ARBA00041664"/>
    </source>
</evidence>
<keyword evidence="6" id="KW-0492">Microsome</keyword>
<evidence type="ECO:0000256" key="4">
    <source>
        <dbReference type="ARBA" id="ARBA00022782"/>
    </source>
</evidence>
<comment type="function">
    <text evidence="12">Converts testosterone into 5-alpha-dihydrotestosterone and progesterone or corticosterone into their corresponding 5-alpha-3-oxosteroids. It plays a central role in sexual differentiation and androgen physiology.</text>
</comment>
<evidence type="ECO:0000256" key="10">
    <source>
        <dbReference type="ARBA" id="ARBA00023098"/>
    </source>
</evidence>
<evidence type="ECO:0000256" key="3">
    <source>
        <dbReference type="ARBA" id="ARBA00022692"/>
    </source>
</evidence>
<evidence type="ECO:0000256" key="16">
    <source>
        <dbReference type="ARBA" id="ARBA00049166"/>
    </source>
</evidence>
<evidence type="ECO:0000256" key="6">
    <source>
        <dbReference type="ARBA" id="ARBA00022848"/>
    </source>
</evidence>
<evidence type="ECO:0000256" key="11">
    <source>
        <dbReference type="ARBA" id="ARBA00023136"/>
    </source>
</evidence>
<gene>
    <name evidence="19" type="ORF">IAC29_02540</name>
</gene>
<keyword evidence="3 17" id="KW-0812">Transmembrane</keyword>
<dbReference type="GO" id="GO:0016020">
    <property type="term" value="C:membrane"/>
    <property type="evidence" value="ECO:0007669"/>
    <property type="project" value="InterPro"/>
</dbReference>
<evidence type="ECO:0000256" key="1">
    <source>
        <dbReference type="ARBA" id="ARBA00004477"/>
    </source>
</evidence>
<evidence type="ECO:0000256" key="2">
    <source>
        <dbReference type="ARBA" id="ARBA00004524"/>
    </source>
</evidence>
<evidence type="ECO:0000256" key="5">
    <source>
        <dbReference type="ARBA" id="ARBA00022824"/>
    </source>
</evidence>
<reference evidence="19" key="2">
    <citation type="journal article" date="2021" name="PeerJ">
        <title>Extensive microbial diversity within the chicken gut microbiome revealed by metagenomics and culture.</title>
        <authorList>
            <person name="Gilroy R."/>
            <person name="Ravi A."/>
            <person name="Getino M."/>
            <person name="Pursley I."/>
            <person name="Horton D.L."/>
            <person name="Alikhan N.F."/>
            <person name="Baker D."/>
            <person name="Gharbi K."/>
            <person name="Hall N."/>
            <person name="Watson M."/>
            <person name="Adriaenssens E.M."/>
            <person name="Foster-Nyarko E."/>
            <person name="Jarju S."/>
            <person name="Secka A."/>
            <person name="Antonio M."/>
            <person name="Oren A."/>
            <person name="Chaudhuri R.R."/>
            <person name="La Ragione R."/>
            <person name="Hildebrand F."/>
            <person name="Pallen M.J."/>
        </authorList>
    </citation>
    <scope>NUCLEOTIDE SEQUENCE</scope>
    <source>
        <strain evidence="19">20514</strain>
    </source>
</reference>
<dbReference type="PIRSF" id="PIRSF015596">
    <property type="entry name" value="5_alpha-SR2"/>
    <property type="match status" value="1"/>
</dbReference>
<protein>
    <recommendedName>
        <fullName evidence="13">3-oxo-5-alpha-steroid 4-dehydrogenase 1</fullName>
    </recommendedName>
    <alternativeName>
        <fullName evidence="14">SR type 1</fullName>
    </alternativeName>
    <alternativeName>
        <fullName evidence="15">Steroid 5-alpha-reductase 1</fullName>
    </alternativeName>
</protein>
<reference evidence="19" key="1">
    <citation type="submission" date="2020-10" db="EMBL/GenBank/DDBJ databases">
        <authorList>
            <person name="Gilroy R."/>
        </authorList>
    </citation>
    <scope>NUCLEOTIDE SEQUENCE</scope>
    <source>
        <strain evidence="19">20514</strain>
    </source>
</reference>
<dbReference type="PANTHER" id="PTHR10556:SF57">
    <property type="entry name" value="3-OXO-5-ALPHA-STEROID 4-DEHYDROGENASE 1"/>
    <property type="match status" value="1"/>
</dbReference>
<dbReference type="PANTHER" id="PTHR10556">
    <property type="entry name" value="3-OXO-5-ALPHA-STEROID 4-DEHYDROGENASE"/>
    <property type="match status" value="1"/>
</dbReference>
<sequence length="249" mass="28472">MFVLAVVVFIALFFLKAGYGYLSTSNWGPKINNRIAWVIMESPAFVFLLLYVIDFLHSGADTGNDRTVLLIMAGFFLVHYFQRAFIFPMLMRGKGEMPLVIMAMGMVFNGLNSYFIGGWLFEYAPAGKYTAEWLASPQFIIGGLVFLTGMLINLDSDHVIRHLRKPGDTKHYIPKKGLYKYVTSANYFGELTEWVGYAILTWSPAGLLFAVWTFANLAPRSKSLTEKYEQEFGDEYRELKKKNLIPFIW</sequence>
<comment type="subcellular location">
    <subcellularLocation>
        <location evidence="1">Endoplasmic reticulum membrane</location>
        <topology evidence="1">Multi-pass membrane protein</topology>
    </subcellularLocation>
    <subcellularLocation>
        <location evidence="2">Microsome membrane</location>
    </subcellularLocation>
</comment>
<evidence type="ECO:0000256" key="15">
    <source>
        <dbReference type="ARBA" id="ARBA00042579"/>
    </source>
</evidence>
<feature type="transmembrane region" description="Helical" evidence="17">
    <location>
        <begin position="133"/>
        <end position="154"/>
    </location>
</feature>
<accession>A0A9D9EN06</accession>
<dbReference type="GO" id="GO:0003865">
    <property type="term" value="F:3-oxo-5-alpha-steroid 4-dehydrogenase activity"/>
    <property type="evidence" value="ECO:0007669"/>
    <property type="project" value="InterPro"/>
</dbReference>
<evidence type="ECO:0000313" key="19">
    <source>
        <dbReference type="EMBL" id="MBO8448134.1"/>
    </source>
</evidence>
<comment type="caution">
    <text evidence="19">The sequence shown here is derived from an EMBL/GenBank/DDBJ whole genome shotgun (WGS) entry which is preliminary data.</text>
</comment>
<keyword evidence="7" id="KW-0521">NADP</keyword>
<dbReference type="GO" id="GO:0030154">
    <property type="term" value="P:cell differentiation"/>
    <property type="evidence" value="ECO:0007669"/>
    <property type="project" value="UniProtKB-KW"/>
</dbReference>
<comment type="catalytic activity">
    <reaction evidence="16">
        <text>androst-4-ene-3,17-dione + NADPH + H(+) = 5alpha-androstan-3,17-dione + NADP(+)</text>
        <dbReference type="Rhea" id="RHEA:50816"/>
        <dbReference type="ChEBI" id="CHEBI:15378"/>
        <dbReference type="ChEBI" id="CHEBI:15994"/>
        <dbReference type="ChEBI" id="CHEBI:16422"/>
        <dbReference type="ChEBI" id="CHEBI:57783"/>
        <dbReference type="ChEBI" id="CHEBI:58349"/>
    </reaction>
    <physiologicalReaction direction="left-to-right" evidence="16">
        <dbReference type="Rhea" id="RHEA:50817"/>
    </physiologicalReaction>
</comment>
<feature type="transmembrane region" description="Helical" evidence="17">
    <location>
        <begin position="99"/>
        <end position="121"/>
    </location>
</feature>
<feature type="transmembrane region" description="Helical" evidence="17">
    <location>
        <begin position="68"/>
        <end position="87"/>
    </location>
</feature>
<evidence type="ECO:0000256" key="8">
    <source>
        <dbReference type="ARBA" id="ARBA00022989"/>
    </source>
</evidence>
<keyword evidence="4" id="KW-0221">Differentiation</keyword>
<feature type="transmembrane region" description="Helical" evidence="17">
    <location>
        <begin position="36"/>
        <end position="56"/>
    </location>
</feature>
<feature type="transmembrane region" description="Helical" evidence="17">
    <location>
        <begin position="194"/>
        <end position="215"/>
    </location>
</feature>
<dbReference type="Proteomes" id="UP000810252">
    <property type="component" value="Unassembled WGS sequence"/>
</dbReference>
<dbReference type="FunFam" id="1.20.120.1630:FF:000014">
    <property type="entry name" value="Steroid 5-alpha reductase, putative"/>
    <property type="match status" value="1"/>
</dbReference>
<proteinExistence type="predicted"/>
<dbReference type="Pfam" id="PF02544">
    <property type="entry name" value="Steroid_dh"/>
    <property type="match status" value="1"/>
</dbReference>
<keyword evidence="9" id="KW-0560">Oxidoreductase</keyword>
<dbReference type="PROSITE" id="PS50244">
    <property type="entry name" value="S5A_REDUCTASE"/>
    <property type="match status" value="1"/>
</dbReference>
<evidence type="ECO:0000256" key="17">
    <source>
        <dbReference type="SAM" id="Phobius"/>
    </source>
</evidence>
<dbReference type="EMBL" id="JADIMQ010000039">
    <property type="protein sequence ID" value="MBO8448134.1"/>
    <property type="molecule type" value="Genomic_DNA"/>
</dbReference>
<dbReference type="Gene3D" id="1.20.120.1630">
    <property type="match status" value="1"/>
</dbReference>
<keyword evidence="11 17" id="KW-0472">Membrane</keyword>
<dbReference type="AlphaFoldDB" id="A0A9D9EN06"/>
<evidence type="ECO:0000313" key="20">
    <source>
        <dbReference type="Proteomes" id="UP000810252"/>
    </source>
</evidence>